<evidence type="ECO:0000313" key="2">
    <source>
        <dbReference type="Proteomes" id="UP000270834"/>
    </source>
</evidence>
<dbReference type="InterPro" id="IPR019231">
    <property type="entry name" value="DUF2170"/>
</dbReference>
<protein>
    <recommendedName>
        <fullName evidence="3">DUF2170 family protein</fullName>
    </recommendedName>
</protein>
<evidence type="ECO:0008006" key="3">
    <source>
        <dbReference type="Google" id="ProtNLM"/>
    </source>
</evidence>
<dbReference type="Pfam" id="PF09938">
    <property type="entry name" value="DUF2170"/>
    <property type="match status" value="1"/>
</dbReference>
<name>A0A3M5DVU2_PSEAI</name>
<sequence length="86" mass="9319">VEALLWPESDVTDATAFNEEVLLSRQLFPLSSIGLLNLPGEERCYSMFGALSTTSSLASVLHEIETLAGNVIRATEVYAGYLKARA</sequence>
<accession>A0A3M5DVU2</accession>
<comment type="caution">
    <text evidence="1">The sequence shown here is derived from an EMBL/GenBank/DDBJ whole genome shotgun (WGS) entry which is preliminary data.</text>
</comment>
<feature type="non-terminal residue" evidence="1">
    <location>
        <position position="1"/>
    </location>
</feature>
<evidence type="ECO:0000313" key="1">
    <source>
        <dbReference type="EMBL" id="RMS54076.1"/>
    </source>
</evidence>
<dbReference type="EMBL" id="RBSQ01000683">
    <property type="protein sequence ID" value="RMS54076.1"/>
    <property type="molecule type" value="Genomic_DNA"/>
</dbReference>
<dbReference type="Proteomes" id="UP000270834">
    <property type="component" value="Unassembled WGS sequence"/>
</dbReference>
<organism evidence="1 2">
    <name type="scientific">Pseudomonas aeruginosa</name>
    <dbReference type="NCBI Taxonomy" id="287"/>
    <lineage>
        <taxon>Bacteria</taxon>
        <taxon>Pseudomonadati</taxon>
        <taxon>Pseudomonadota</taxon>
        <taxon>Gammaproteobacteria</taxon>
        <taxon>Pseudomonadales</taxon>
        <taxon>Pseudomonadaceae</taxon>
        <taxon>Pseudomonas</taxon>
    </lineage>
</organism>
<proteinExistence type="predicted"/>
<reference evidence="1 2" key="1">
    <citation type="submission" date="2018-08" db="EMBL/GenBank/DDBJ databases">
        <title>Recombination of ecologically and evolutionarily significant loci maintains genetic cohesion in the Pseudomonas syringae species complex.</title>
        <authorList>
            <person name="Dillon M."/>
            <person name="Thakur S."/>
            <person name="Almeida R.N.D."/>
            <person name="Weir B.S."/>
            <person name="Guttman D.S."/>
        </authorList>
    </citation>
    <scope>NUCLEOTIDE SEQUENCE [LARGE SCALE GENOMIC DNA]</scope>
    <source>
        <strain evidence="1 2">ICMP 7846</strain>
    </source>
</reference>
<gene>
    <name evidence="1" type="ORF">ALP65_00738</name>
</gene>
<dbReference type="RefSeq" id="WP_034065303.1">
    <property type="nucleotide sequence ID" value="NZ_JTMF01000072.1"/>
</dbReference>
<dbReference type="AlphaFoldDB" id="A0A3M5DVU2"/>